<keyword evidence="4" id="KW-0119">Carbohydrate metabolism</keyword>
<dbReference type="Proteomes" id="UP001383192">
    <property type="component" value="Unassembled WGS sequence"/>
</dbReference>
<name>A0AAW0D9B0_9AGAR</name>
<dbReference type="InterPro" id="IPR001223">
    <property type="entry name" value="Glyco_hydro18_cat"/>
</dbReference>
<keyword evidence="6" id="KW-0624">Polysaccharide degradation</keyword>
<evidence type="ECO:0000256" key="5">
    <source>
        <dbReference type="ARBA" id="ARBA00023295"/>
    </source>
</evidence>
<evidence type="ECO:0000313" key="10">
    <source>
        <dbReference type="EMBL" id="KAK7047928.1"/>
    </source>
</evidence>
<organism evidence="10 11">
    <name type="scientific">Paramarasmius palmivorus</name>
    <dbReference type="NCBI Taxonomy" id="297713"/>
    <lineage>
        <taxon>Eukaryota</taxon>
        <taxon>Fungi</taxon>
        <taxon>Dikarya</taxon>
        <taxon>Basidiomycota</taxon>
        <taxon>Agaricomycotina</taxon>
        <taxon>Agaricomycetes</taxon>
        <taxon>Agaricomycetidae</taxon>
        <taxon>Agaricales</taxon>
        <taxon>Marasmiineae</taxon>
        <taxon>Marasmiaceae</taxon>
        <taxon>Paramarasmius</taxon>
    </lineage>
</organism>
<evidence type="ECO:0000259" key="9">
    <source>
        <dbReference type="PROSITE" id="PS51910"/>
    </source>
</evidence>
<keyword evidence="3" id="KW-0146">Chitin degradation</keyword>
<feature type="domain" description="GH18" evidence="9">
    <location>
        <begin position="1"/>
        <end position="365"/>
    </location>
</feature>
<dbReference type="Gene3D" id="3.10.50.10">
    <property type="match status" value="1"/>
</dbReference>
<evidence type="ECO:0000256" key="1">
    <source>
        <dbReference type="ARBA" id="ARBA00000822"/>
    </source>
</evidence>
<dbReference type="AlphaFoldDB" id="A0AAW0D9B0"/>
<dbReference type="GO" id="GO:0008061">
    <property type="term" value="F:chitin binding"/>
    <property type="evidence" value="ECO:0007669"/>
    <property type="project" value="InterPro"/>
</dbReference>
<evidence type="ECO:0000256" key="7">
    <source>
        <dbReference type="RuleBase" id="RU000489"/>
    </source>
</evidence>
<dbReference type="SUPFAM" id="SSF51445">
    <property type="entry name" value="(Trans)glycosidases"/>
    <property type="match status" value="1"/>
</dbReference>
<dbReference type="InterPro" id="IPR029070">
    <property type="entry name" value="Chitinase_insertion_sf"/>
</dbReference>
<dbReference type="InterPro" id="IPR001579">
    <property type="entry name" value="Glyco_hydro_18_chit_AS"/>
</dbReference>
<dbReference type="PANTHER" id="PTHR11177">
    <property type="entry name" value="CHITINASE"/>
    <property type="match status" value="1"/>
</dbReference>
<dbReference type="GO" id="GO:0005576">
    <property type="term" value="C:extracellular region"/>
    <property type="evidence" value="ECO:0007669"/>
    <property type="project" value="TreeGrafter"/>
</dbReference>
<dbReference type="PROSITE" id="PS51910">
    <property type="entry name" value="GH18_2"/>
    <property type="match status" value="1"/>
</dbReference>
<sequence>MLAPKFCPNLSLAQSNMWVSSVRFWALALTLFDSQNVEAHLSIGGWTGSRYFSSAVSTAESRTAFVKTIVDLVNQYDLDGIDFDWEYPNKQGIGCNQISSNDASNYLAFLQELRKDSTGSKITLSAAVGIAPFVGSNGTPMTDVSGFADVLDHIAIMNYDVWGSWSSTVGPNSPLDDACAPTKAGSAVSAVKAWTDAGFPANQIALGVAAYGHSFHVSQQAALGSQAQSANLQDATLQLYPAFDKALQPHGDSQDGAAGQDECGNQVPVGGIFNFWGLVDGGFLNQDGTADTGNGIVYRYDNCSQTPFVYSPTSQVMVSYDDKTSFAAKGKWIEENGLKGFAMWHVLGDFDDILLDSISEAMGVEVEQCGA</sequence>
<dbReference type="InterPro" id="IPR017853">
    <property type="entry name" value="GH"/>
</dbReference>
<evidence type="ECO:0000313" key="11">
    <source>
        <dbReference type="Proteomes" id="UP001383192"/>
    </source>
</evidence>
<evidence type="ECO:0000256" key="6">
    <source>
        <dbReference type="ARBA" id="ARBA00023326"/>
    </source>
</evidence>
<dbReference type="SMART" id="SM00636">
    <property type="entry name" value="Glyco_18"/>
    <property type="match status" value="1"/>
</dbReference>
<protein>
    <recommendedName>
        <fullName evidence="9">GH18 domain-containing protein</fullName>
    </recommendedName>
</protein>
<accession>A0AAW0D9B0</accession>
<comment type="caution">
    <text evidence="10">The sequence shown here is derived from an EMBL/GenBank/DDBJ whole genome shotgun (WGS) entry which is preliminary data.</text>
</comment>
<dbReference type="SUPFAM" id="SSF54556">
    <property type="entry name" value="Chitinase insertion domain"/>
    <property type="match status" value="1"/>
</dbReference>
<dbReference type="Gene3D" id="3.20.20.80">
    <property type="entry name" value="Glycosidases"/>
    <property type="match status" value="1"/>
</dbReference>
<dbReference type="PROSITE" id="PS01095">
    <property type="entry name" value="GH18_1"/>
    <property type="match status" value="1"/>
</dbReference>
<keyword evidence="5 7" id="KW-0326">Glycosidase</keyword>
<dbReference type="GO" id="GO:0008843">
    <property type="term" value="F:endochitinase activity"/>
    <property type="evidence" value="ECO:0007669"/>
    <property type="project" value="UniProtKB-EC"/>
</dbReference>
<evidence type="ECO:0000256" key="2">
    <source>
        <dbReference type="ARBA" id="ARBA00022801"/>
    </source>
</evidence>
<comment type="catalytic activity">
    <reaction evidence="1">
        <text>Random endo-hydrolysis of N-acetyl-beta-D-glucosaminide (1-&gt;4)-beta-linkages in chitin and chitodextrins.</text>
        <dbReference type="EC" id="3.2.1.14"/>
    </reaction>
</comment>
<comment type="similarity">
    <text evidence="8">Belongs to the glycosyl hydrolase 18 family.</text>
</comment>
<dbReference type="GO" id="GO:0006032">
    <property type="term" value="P:chitin catabolic process"/>
    <property type="evidence" value="ECO:0007669"/>
    <property type="project" value="UniProtKB-KW"/>
</dbReference>
<keyword evidence="2 7" id="KW-0378">Hydrolase</keyword>
<dbReference type="EMBL" id="JAYKXP010000018">
    <property type="protein sequence ID" value="KAK7047928.1"/>
    <property type="molecule type" value="Genomic_DNA"/>
</dbReference>
<proteinExistence type="inferred from homology"/>
<evidence type="ECO:0000256" key="3">
    <source>
        <dbReference type="ARBA" id="ARBA00023024"/>
    </source>
</evidence>
<keyword evidence="11" id="KW-1185">Reference proteome</keyword>
<dbReference type="PANTHER" id="PTHR11177:SF317">
    <property type="entry name" value="CHITINASE 12-RELATED"/>
    <property type="match status" value="1"/>
</dbReference>
<evidence type="ECO:0000256" key="8">
    <source>
        <dbReference type="RuleBase" id="RU004453"/>
    </source>
</evidence>
<dbReference type="InterPro" id="IPR050314">
    <property type="entry name" value="Glycosyl_Hydrlase_18"/>
</dbReference>
<gene>
    <name evidence="10" type="ORF">VNI00_006256</name>
</gene>
<dbReference type="Pfam" id="PF00704">
    <property type="entry name" value="Glyco_hydro_18"/>
    <property type="match status" value="1"/>
</dbReference>
<dbReference type="GO" id="GO:0000272">
    <property type="term" value="P:polysaccharide catabolic process"/>
    <property type="evidence" value="ECO:0007669"/>
    <property type="project" value="UniProtKB-KW"/>
</dbReference>
<dbReference type="InterPro" id="IPR011583">
    <property type="entry name" value="Chitinase_II/V-like_cat"/>
</dbReference>
<evidence type="ECO:0000256" key="4">
    <source>
        <dbReference type="ARBA" id="ARBA00023277"/>
    </source>
</evidence>
<reference evidence="10 11" key="1">
    <citation type="submission" date="2024-01" db="EMBL/GenBank/DDBJ databases">
        <title>A draft genome for a cacao thread blight-causing isolate of Paramarasmius palmivorus.</title>
        <authorList>
            <person name="Baruah I.K."/>
            <person name="Bukari Y."/>
            <person name="Amoako-Attah I."/>
            <person name="Meinhardt L.W."/>
            <person name="Bailey B.A."/>
            <person name="Cohen S.P."/>
        </authorList>
    </citation>
    <scope>NUCLEOTIDE SEQUENCE [LARGE SCALE GENOMIC DNA]</scope>
    <source>
        <strain evidence="10 11">GH-12</strain>
    </source>
</reference>